<keyword evidence="14" id="KW-0325">Glycoprotein</keyword>
<reference evidence="21" key="1">
    <citation type="submission" date="2017-02" db="UniProtKB">
        <authorList>
            <consortium name="WormBaseParasite"/>
        </authorList>
    </citation>
    <scope>IDENTIFICATION</scope>
</reference>
<evidence type="ECO:0000256" key="16">
    <source>
        <dbReference type="RuleBase" id="RU371123"/>
    </source>
</evidence>
<dbReference type="PRINTS" id="PR00853">
    <property type="entry name" value="XPGRADSUPER"/>
</dbReference>
<proteinExistence type="inferred from homology"/>
<dbReference type="Pfam" id="PF18371">
    <property type="entry name" value="FAD_SOX"/>
    <property type="match status" value="1"/>
</dbReference>
<dbReference type="SUPFAM" id="SSF54211">
    <property type="entry name" value="Ribosomal protein S5 domain 2-like"/>
    <property type="match status" value="1"/>
</dbReference>
<dbReference type="PROSITE" id="PS51352">
    <property type="entry name" value="THIOREDOXIN_2"/>
    <property type="match status" value="1"/>
</dbReference>
<dbReference type="GO" id="GO:0004519">
    <property type="term" value="F:endonuclease activity"/>
    <property type="evidence" value="ECO:0007669"/>
    <property type="project" value="InterPro"/>
</dbReference>
<feature type="transmembrane region" description="Helical" evidence="16">
    <location>
        <begin position="1544"/>
        <end position="1562"/>
    </location>
</feature>
<evidence type="ECO:0000256" key="14">
    <source>
        <dbReference type="ARBA" id="ARBA00023180"/>
    </source>
</evidence>
<evidence type="ECO:0000256" key="8">
    <source>
        <dbReference type="ARBA" id="ARBA00022729"/>
    </source>
</evidence>
<dbReference type="EC" id="1.8.3.2" evidence="16"/>
<keyword evidence="6" id="KW-0540">Nuclease</keyword>
<dbReference type="Gene3D" id="1.10.150.20">
    <property type="entry name" value="5' to 3' exonuclease, C-terminal subdomain"/>
    <property type="match status" value="1"/>
</dbReference>
<dbReference type="InterPro" id="IPR029060">
    <property type="entry name" value="PIN-like_dom_sf"/>
</dbReference>
<dbReference type="GO" id="GO:0003756">
    <property type="term" value="F:protein disulfide isomerase activity"/>
    <property type="evidence" value="ECO:0007669"/>
    <property type="project" value="TreeGrafter"/>
</dbReference>
<dbReference type="CDD" id="cd02992">
    <property type="entry name" value="PDI_a_QSOX"/>
    <property type="match status" value="1"/>
</dbReference>
<evidence type="ECO:0000256" key="4">
    <source>
        <dbReference type="ARBA" id="ARBA00006041"/>
    </source>
</evidence>
<dbReference type="InterPro" id="IPR027408">
    <property type="entry name" value="PNPase/RNase_PH_dom_sf"/>
</dbReference>
<protein>
    <recommendedName>
        <fullName evidence="16">Sulfhydryl oxidase</fullName>
        <ecNumber evidence="16">1.8.3.2</ecNumber>
    </recommendedName>
</protein>
<evidence type="ECO:0000256" key="13">
    <source>
        <dbReference type="ARBA" id="ARBA00023157"/>
    </source>
</evidence>
<dbReference type="GO" id="GO:0003697">
    <property type="term" value="F:single-stranded DNA binding"/>
    <property type="evidence" value="ECO:0007669"/>
    <property type="project" value="InterPro"/>
</dbReference>
<evidence type="ECO:0000256" key="3">
    <source>
        <dbReference type="ARBA" id="ARBA00005283"/>
    </source>
</evidence>
<evidence type="ECO:0000256" key="7">
    <source>
        <dbReference type="ARBA" id="ARBA00022723"/>
    </source>
</evidence>
<dbReference type="STRING" id="131310.A0A0N4Z0J0"/>
<dbReference type="InterPro" id="IPR006084">
    <property type="entry name" value="XPG/Rad2"/>
</dbReference>
<comment type="cofactor">
    <cofactor evidence="2 16">
        <name>FAD</name>
        <dbReference type="ChEBI" id="CHEBI:57692"/>
    </cofactor>
</comment>
<dbReference type="PROSITE" id="PS00194">
    <property type="entry name" value="THIOREDOXIN_1"/>
    <property type="match status" value="1"/>
</dbReference>
<dbReference type="GO" id="GO:0016787">
    <property type="term" value="F:hydrolase activity"/>
    <property type="evidence" value="ECO:0007669"/>
    <property type="project" value="UniProtKB-KW"/>
</dbReference>
<evidence type="ECO:0000256" key="11">
    <source>
        <dbReference type="ARBA" id="ARBA00022842"/>
    </source>
</evidence>
<comment type="catalytic activity">
    <reaction evidence="15 16">
        <text>2 R'C(R)SH + O2 = R'C(R)S-S(R)CR' + H2O2</text>
        <dbReference type="Rhea" id="RHEA:17357"/>
        <dbReference type="ChEBI" id="CHEBI:15379"/>
        <dbReference type="ChEBI" id="CHEBI:16240"/>
        <dbReference type="ChEBI" id="CHEBI:16520"/>
        <dbReference type="ChEBI" id="CHEBI:17412"/>
        <dbReference type="EC" id="1.8.3.2"/>
    </reaction>
</comment>
<dbReference type="InterPro" id="IPR036249">
    <property type="entry name" value="Thioredoxin-like_sf"/>
</dbReference>
<dbReference type="Pfam" id="PF00867">
    <property type="entry name" value="XPG_I"/>
    <property type="match status" value="1"/>
</dbReference>
<dbReference type="Pfam" id="PF00752">
    <property type="entry name" value="XPG_N"/>
    <property type="match status" value="1"/>
</dbReference>
<evidence type="ECO:0000256" key="2">
    <source>
        <dbReference type="ARBA" id="ARBA00001974"/>
    </source>
</evidence>
<dbReference type="SUPFAM" id="SSF47807">
    <property type="entry name" value="5' to 3' exonuclease, C-terminal subdomain"/>
    <property type="match status" value="1"/>
</dbReference>
<keyword evidence="13" id="KW-1015">Disulfide bond</keyword>
<dbReference type="InterPro" id="IPR017905">
    <property type="entry name" value="ERV/ALR_sulphydryl_oxidase"/>
</dbReference>
<evidence type="ECO:0000256" key="6">
    <source>
        <dbReference type="ARBA" id="ARBA00022722"/>
    </source>
</evidence>
<dbReference type="InterPro" id="IPR042568">
    <property type="entry name" value="QSOX_FAD-bd_sf"/>
</dbReference>
<evidence type="ECO:0000256" key="17">
    <source>
        <dbReference type="SAM" id="Coils"/>
    </source>
</evidence>
<keyword evidence="10 16" id="KW-0274">FAD</keyword>
<organism evidence="20 21">
    <name type="scientific">Parastrongyloides trichosuri</name>
    <name type="common">Possum-specific nematode worm</name>
    <dbReference type="NCBI Taxonomy" id="131310"/>
    <lineage>
        <taxon>Eukaryota</taxon>
        <taxon>Metazoa</taxon>
        <taxon>Ecdysozoa</taxon>
        <taxon>Nematoda</taxon>
        <taxon>Chromadorea</taxon>
        <taxon>Rhabditida</taxon>
        <taxon>Tylenchina</taxon>
        <taxon>Panagrolaimomorpha</taxon>
        <taxon>Strongyloidoidea</taxon>
        <taxon>Strongyloididae</taxon>
        <taxon>Parastrongyloides</taxon>
    </lineage>
</organism>
<dbReference type="GO" id="GO:0006289">
    <property type="term" value="P:nucleotide-excision repair"/>
    <property type="evidence" value="ECO:0007669"/>
    <property type="project" value="InterPro"/>
</dbReference>
<evidence type="ECO:0000256" key="15">
    <source>
        <dbReference type="ARBA" id="ARBA00048864"/>
    </source>
</evidence>
<dbReference type="PANTHER" id="PTHR22897">
    <property type="entry name" value="QUIESCIN Q6-RELATED SULFHYDRYL OXIDASE"/>
    <property type="match status" value="1"/>
</dbReference>
<dbReference type="Gene3D" id="3.40.30.10">
    <property type="entry name" value="Glutaredoxin"/>
    <property type="match status" value="1"/>
</dbReference>
<dbReference type="InterPro" id="IPR001247">
    <property type="entry name" value="ExoRNase_PH_dom1"/>
</dbReference>
<dbReference type="GO" id="GO:0000139">
    <property type="term" value="C:Golgi membrane"/>
    <property type="evidence" value="ECO:0007669"/>
    <property type="project" value="TreeGrafter"/>
</dbReference>
<keyword evidence="16" id="KW-0812">Transmembrane</keyword>
<evidence type="ECO:0000256" key="1">
    <source>
        <dbReference type="ARBA" id="ARBA00001946"/>
    </source>
</evidence>
<evidence type="ECO:0000259" key="19">
    <source>
        <dbReference type="PROSITE" id="PS51352"/>
    </source>
</evidence>
<dbReference type="Gene3D" id="1.20.120.1960">
    <property type="entry name" value="QSOX sulfhydryl oxidase domain"/>
    <property type="match status" value="1"/>
</dbReference>
<sequence length="1596" mass="184679">MDKDLEDGLLERIFMFHAIEDNARLDGRSNECYRPPEVLLGINENCSGSARCTMGGSDVMVVIKPDIYKLTKNEPSWDDYIKFYVTCSPVAHPKYDDVGDDNDIEGEEISATEEGIMQNALMAMFSSIKDEMDFTNFRISKKHIWTFNVDVVVHADNGAVFDCMAIAVRAAFADVQVPLILSTMIDYGEIGLEIDSNVSYWKCKWDLWPLICTTNKLGFENLVNCNRYEDKYVKSLLMIGLKHDEVIDGNIPDYEEMNYDISKHIFYAKMRKEGGLQILSIDDMTDLGIRVALKMFAEVDRLIRNGLEAKSKKTDMISNRNITYLLSFIIISTKYFFVAMGVPGLWSIVDEHGIKVDLKSLEGLRLAIDVSIWIYQSEEIFKFQNSTPSSHLLLLIKRISKLLFYKIRPVFVFDGPNIPDVKRKTLSDRKLQQYVTEDRKKTKIFQDFLTKQKIPSVNKGKNDDIFEVSGPNSLQKLDTTVFEDNREKYEATSEDELMDLIKKKEELRKSRISYEELNKDAVEFSEGQLARILKKRSYAKRIETLIDNKGKQIFGKDNYSKNFDMVIDPVLGIHSIPKKIKSTEEIEMRKDKPSFSITALQTFNETPLLKRTTKKDDKIYHQDDDSEEDSDESEWEDVLLDEEEFEISDNEELGVVDEDSIDMVSVKNYIVNNDSTLNNERYLEFQQILDALGLPYITAYGEAEAECINLEKAKLVDGIVSDDSDVFLFGCQKVYKNMFSRSKELRCFKMNTIIEKMKYNRFSFISMAMFSGGDYSEGFYGIGIKSAEKIINEFCENKELINIENANDILDICNRFKKFIKENGSRPVVSQKRMIIINNFFKQRDKNLKLLTSFPSHDAVKEYCNPKCLRSLPEKFTWSRINYNSLQTAFLDKINWSIEEFHKNTFNSFSKWDEFMASDMLLRYFLYSVFLLLSILINPITTTVDSLYALDDPVLQLDITNFNQTVYDQINPKAYFIQFYSSWCGHCQHFKPTWVKFGKHLESWKDVVPITVINCADDKNSPICREHAIDAFPTIKYFKFGSKNKDDGISFQGDKYNIESMAKDLSKLVHEDWENQKHPPHFAHFNEVTESDVNIDSLFQRAHESKYIAILIEKLTTPISYSTSISYNSDPRITVFYSTSDQKMISTLNQNVIEYNLPKLLIYQKGTIDPVYSSTERMENIFDISSRINEILSDTILVAHPPKLAVEMEEKEIVKPIVPINKNQFKVQYGDLLSAIKYMLYTEIPRKPVLDGVKLQSLKAWIHMLKKYVPGTTPIRRFFYRLDEWLQLKPNAITSDEWIVKLNELQLQLGNPIPFSINWVACKGSKSYLRGYTCGLWTLMHTVTVEAFTTSKNDPNFSPKNDVLEPIKGFIVNYLSCEICAKNFKHMTEKNHLELVTRPEDVVLWLWRAHNNVNRRLSGEASEDPMFPKRQFPNSEICPKCIINESDGTYDENETLQYLLTYYRNIHKDGLTDEPAYKLLEFENGKLMHEDEKHLPNIVEPILKNVDKDEESIINVVGAIVSATEDDLHRNSGSSNTSGRSSNALIWLIIVGIMCLIIYTKYRQNRYRVWKIINNYNDYKLFGRDTVPGGKGKYEV</sequence>
<dbReference type="InterPro" id="IPR006085">
    <property type="entry name" value="XPG_DNA_repair_N"/>
</dbReference>
<dbReference type="InterPro" id="IPR013766">
    <property type="entry name" value="Thioredoxin_domain"/>
</dbReference>
<dbReference type="InterPro" id="IPR017937">
    <property type="entry name" value="Thioredoxin_CS"/>
</dbReference>
<dbReference type="InterPro" id="IPR036279">
    <property type="entry name" value="5-3_exonuclease_C_sf"/>
</dbReference>
<dbReference type="Pfam" id="PF00085">
    <property type="entry name" value="Thioredoxin"/>
    <property type="match status" value="1"/>
</dbReference>
<dbReference type="InterPro" id="IPR020568">
    <property type="entry name" value="Ribosomal_Su5_D2-typ_SF"/>
</dbReference>
<dbReference type="Pfam" id="PF04777">
    <property type="entry name" value="Evr1_Alr"/>
    <property type="match status" value="1"/>
</dbReference>
<dbReference type="InterPro" id="IPR039798">
    <property type="entry name" value="Sulfhydryl_oxidase"/>
</dbReference>
<dbReference type="PANTHER" id="PTHR22897:SF26">
    <property type="entry name" value="SULFHYDRYL OXIDASE"/>
    <property type="match status" value="1"/>
</dbReference>
<keyword evidence="17" id="KW-0175">Coiled coil</keyword>
<keyword evidence="8" id="KW-0732">Signal</keyword>
<dbReference type="Gene3D" id="3.30.230.70">
    <property type="entry name" value="GHMP Kinase, N-terminal domain"/>
    <property type="match status" value="1"/>
</dbReference>
<dbReference type="Gene3D" id="1.20.120.310">
    <property type="entry name" value="ERV/ALR sulfhydryl oxidase domain"/>
    <property type="match status" value="1"/>
</dbReference>
<dbReference type="GO" id="GO:0046872">
    <property type="term" value="F:metal ion binding"/>
    <property type="evidence" value="ECO:0007669"/>
    <property type="project" value="UniProtKB-KW"/>
</dbReference>
<keyword evidence="7" id="KW-0479">Metal-binding</keyword>
<evidence type="ECO:0000256" key="12">
    <source>
        <dbReference type="ARBA" id="ARBA00023002"/>
    </source>
</evidence>
<evidence type="ECO:0000256" key="10">
    <source>
        <dbReference type="ARBA" id="ARBA00022827"/>
    </source>
</evidence>
<keyword evidence="20" id="KW-1185">Reference proteome</keyword>
<dbReference type="GO" id="GO:0005634">
    <property type="term" value="C:nucleus"/>
    <property type="evidence" value="ECO:0007669"/>
    <property type="project" value="InterPro"/>
</dbReference>
<dbReference type="GO" id="GO:0016971">
    <property type="term" value="F:flavin-dependent sulfhydryl oxidase activity"/>
    <property type="evidence" value="ECO:0007669"/>
    <property type="project" value="InterPro"/>
</dbReference>
<dbReference type="GO" id="GO:0005615">
    <property type="term" value="C:extracellular space"/>
    <property type="evidence" value="ECO:0007669"/>
    <property type="project" value="TreeGrafter"/>
</dbReference>
<accession>A0A0N4Z0J0</accession>
<dbReference type="Pfam" id="PF01138">
    <property type="entry name" value="RNase_PH"/>
    <property type="match status" value="1"/>
</dbReference>
<feature type="domain" description="Thioredoxin" evidence="19">
    <location>
        <begin position="948"/>
        <end position="1070"/>
    </location>
</feature>
<dbReference type="InterPro" id="IPR006086">
    <property type="entry name" value="XPG-I_dom"/>
</dbReference>
<dbReference type="SMART" id="SM00279">
    <property type="entry name" value="HhH2"/>
    <property type="match status" value="1"/>
</dbReference>
<comment type="similarity">
    <text evidence="4">Belongs to the quiescin-sulfhydryl oxidase (QSOX) family.</text>
</comment>
<dbReference type="PROSITE" id="PS51324">
    <property type="entry name" value="ERV_ALR"/>
    <property type="match status" value="1"/>
</dbReference>
<dbReference type="InterPro" id="IPR001044">
    <property type="entry name" value="XPG/Rad2_eukaryotes"/>
</dbReference>
<dbReference type="SUPFAM" id="SSF52833">
    <property type="entry name" value="Thioredoxin-like"/>
    <property type="match status" value="1"/>
</dbReference>
<evidence type="ECO:0000256" key="9">
    <source>
        <dbReference type="ARBA" id="ARBA00022801"/>
    </source>
</evidence>
<feature type="coiled-coil region" evidence="17">
    <location>
        <begin position="490"/>
        <end position="520"/>
    </location>
</feature>
<dbReference type="InterPro" id="IPR036774">
    <property type="entry name" value="ERV/ALR_sulphydryl_oxid_sf"/>
</dbReference>
<keyword evidence="12 16" id="KW-0560">Oxidoreductase</keyword>
<keyword evidence="16" id="KW-1133">Transmembrane helix</keyword>
<keyword evidence="9" id="KW-0378">Hydrolase</keyword>
<dbReference type="SMART" id="SM00484">
    <property type="entry name" value="XPGI"/>
    <property type="match status" value="1"/>
</dbReference>
<evidence type="ECO:0000259" key="18">
    <source>
        <dbReference type="PROSITE" id="PS51324"/>
    </source>
</evidence>
<dbReference type="SMART" id="SM00485">
    <property type="entry name" value="XPGN"/>
    <property type="match status" value="1"/>
</dbReference>
<dbReference type="GO" id="GO:0006457">
    <property type="term" value="P:protein folding"/>
    <property type="evidence" value="ECO:0007669"/>
    <property type="project" value="TreeGrafter"/>
</dbReference>
<dbReference type="SUPFAM" id="SSF88723">
    <property type="entry name" value="PIN domain-like"/>
    <property type="match status" value="1"/>
</dbReference>
<evidence type="ECO:0000313" key="21">
    <source>
        <dbReference type="WBParaSite" id="PTRK_0000022000.1"/>
    </source>
</evidence>
<dbReference type="InterPro" id="IPR040986">
    <property type="entry name" value="QSOX_FAD-bd_dom"/>
</dbReference>
<evidence type="ECO:0000313" key="20">
    <source>
        <dbReference type="Proteomes" id="UP000038045"/>
    </source>
</evidence>
<keyword evidence="11" id="KW-0460">Magnesium</keyword>
<feature type="domain" description="ERV/ALR sulfhydryl oxidase" evidence="18">
    <location>
        <begin position="1325"/>
        <end position="1431"/>
    </location>
</feature>
<keyword evidence="16" id="KW-0472">Membrane</keyword>
<dbReference type="CDD" id="cd09868">
    <property type="entry name" value="PIN_XPG_RAD2"/>
    <property type="match status" value="2"/>
</dbReference>
<dbReference type="PRINTS" id="PR00066">
    <property type="entry name" value="XRODRMPGMNTG"/>
</dbReference>
<evidence type="ECO:0000256" key="5">
    <source>
        <dbReference type="ARBA" id="ARBA00022630"/>
    </source>
</evidence>
<dbReference type="WBParaSite" id="PTRK_0000022000.1">
    <property type="protein sequence ID" value="PTRK_0000022000.1"/>
    <property type="gene ID" value="PTRK_0000022000"/>
</dbReference>
<comment type="cofactor">
    <cofactor evidence="1">
        <name>Mg(2+)</name>
        <dbReference type="ChEBI" id="CHEBI:18420"/>
    </cofactor>
</comment>
<dbReference type="Gene3D" id="3.40.50.1010">
    <property type="entry name" value="5'-nuclease"/>
    <property type="match status" value="2"/>
</dbReference>
<name>A0A0N4Z0J0_PARTI</name>
<dbReference type="SUPFAM" id="SSF69000">
    <property type="entry name" value="FAD-dependent thiol oxidase"/>
    <property type="match status" value="1"/>
</dbReference>
<dbReference type="CDD" id="cd09900">
    <property type="entry name" value="H3TH_XPG-like"/>
    <property type="match status" value="1"/>
</dbReference>
<dbReference type="Proteomes" id="UP000038045">
    <property type="component" value="Unplaced"/>
</dbReference>
<comment type="similarity">
    <text evidence="3">Belongs to the XPG/RAD2 endonuclease family. XPG subfamily.</text>
</comment>
<dbReference type="InterPro" id="IPR008918">
    <property type="entry name" value="HhH2"/>
</dbReference>
<keyword evidence="5 16" id="KW-0285">Flavoprotein</keyword>